<dbReference type="AlphaFoldDB" id="A0A367KKL1"/>
<keyword evidence="1" id="KW-1133">Transmembrane helix</keyword>
<keyword evidence="3" id="KW-1185">Reference proteome</keyword>
<dbReference type="Proteomes" id="UP000253551">
    <property type="component" value="Unassembled WGS sequence"/>
</dbReference>
<keyword evidence="1" id="KW-0472">Membrane</keyword>
<comment type="caution">
    <text evidence="2">The sequence shown here is derived from an EMBL/GenBank/DDBJ whole genome shotgun (WGS) entry which is preliminary data.</text>
</comment>
<evidence type="ECO:0000256" key="1">
    <source>
        <dbReference type="SAM" id="Phobius"/>
    </source>
</evidence>
<evidence type="ECO:0000313" key="3">
    <source>
        <dbReference type="Proteomes" id="UP000253551"/>
    </source>
</evidence>
<dbReference type="EMBL" id="PJQM01001291">
    <property type="protein sequence ID" value="RCI02707.1"/>
    <property type="molecule type" value="Genomic_DNA"/>
</dbReference>
<accession>A0A367KKL1</accession>
<evidence type="ECO:0000313" key="2">
    <source>
        <dbReference type="EMBL" id="RCI02707.1"/>
    </source>
</evidence>
<feature type="non-terminal residue" evidence="2">
    <location>
        <position position="1"/>
    </location>
</feature>
<reference evidence="2 3" key="1">
    <citation type="journal article" date="2018" name="G3 (Bethesda)">
        <title>Phylogenetic and Phylogenomic Definition of Rhizopus Species.</title>
        <authorList>
            <person name="Gryganskyi A.P."/>
            <person name="Golan J."/>
            <person name="Dolatabadi S."/>
            <person name="Mondo S."/>
            <person name="Robb S."/>
            <person name="Idnurm A."/>
            <person name="Muszewska A."/>
            <person name="Steczkiewicz K."/>
            <person name="Masonjones S."/>
            <person name="Liao H.L."/>
            <person name="Gajdeczka M.T."/>
            <person name="Anike F."/>
            <person name="Vuek A."/>
            <person name="Anishchenko I.M."/>
            <person name="Voigt K."/>
            <person name="de Hoog G.S."/>
            <person name="Smith M.E."/>
            <person name="Heitman J."/>
            <person name="Vilgalys R."/>
            <person name="Stajich J.E."/>
        </authorList>
    </citation>
    <scope>NUCLEOTIDE SEQUENCE [LARGE SCALE GENOMIC DNA]</scope>
    <source>
        <strain evidence="2 3">LSU 92-RS-03</strain>
    </source>
</reference>
<name>A0A367KKL1_RHIST</name>
<proteinExistence type="predicted"/>
<gene>
    <name evidence="2" type="ORF">CU098_008187</name>
</gene>
<sequence length="217" mass="23862">SAFGAIGAFVRKNFVTYIYMIVILAALVVQVLIGIKLYKASANVSTYMSDLWASSNASFRGDLQNGTNMDKYIKNDQCDPKSKTIGSLSPCADILISFAKDMFGKAYLVVFAALALEVLAMSNAITLLCVRFGGGDEEDERRRRRKSGIKLDDMSVETPATLVGSSYTLSDEQKKFYATPGTSPSYTQDMAYNQKPNACRDSNYGNQYNAGHSNTYY</sequence>
<feature type="transmembrane region" description="Helical" evidence="1">
    <location>
        <begin position="17"/>
        <end position="38"/>
    </location>
</feature>
<keyword evidence="1" id="KW-0812">Transmembrane</keyword>
<dbReference type="OrthoDB" id="2279611at2759"/>
<dbReference type="STRING" id="4846.A0A367KKL1"/>
<feature type="transmembrane region" description="Helical" evidence="1">
    <location>
        <begin position="106"/>
        <end position="128"/>
    </location>
</feature>
<protein>
    <submittedName>
        <fullName evidence="2">Uncharacterized protein</fullName>
    </submittedName>
</protein>
<organism evidence="2 3">
    <name type="scientific">Rhizopus stolonifer</name>
    <name type="common">Rhizopus nigricans</name>
    <dbReference type="NCBI Taxonomy" id="4846"/>
    <lineage>
        <taxon>Eukaryota</taxon>
        <taxon>Fungi</taxon>
        <taxon>Fungi incertae sedis</taxon>
        <taxon>Mucoromycota</taxon>
        <taxon>Mucoromycotina</taxon>
        <taxon>Mucoromycetes</taxon>
        <taxon>Mucorales</taxon>
        <taxon>Mucorineae</taxon>
        <taxon>Rhizopodaceae</taxon>
        <taxon>Rhizopus</taxon>
    </lineage>
</organism>